<feature type="compositionally biased region" description="Basic and acidic residues" evidence="1">
    <location>
        <begin position="143"/>
        <end position="153"/>
    </location>
</feature>
<evidence type="ECO:0000313" key="2">
    <source>
        <dbReference type="EMBL" id="MCE0480840.1"/>
    </source>
</evidence>
<organism evidence="2 3">
    <name type="scientific">Datura stramonium</name>
    <name type="common">Jimsonweed</name>
    <name type="synonym">Common thornapple</name>
    <dbReference type="NCBI Taxonomy" id="4076"/>
    <lineage>
        <taxon>Eukaryota</taxon>
        <taxon>Viridiplantae</taxon>
        <taxon>Streptophyta</taxon>
        <taxon>Embryophyta</taxon>
        <taxon>Tracheophyta</taxon>
        <taxon>Spermatophyta</taxon>
        <taxon>Magnoliopsida</taxon>
        <taxon>eudicotyledons</taxon>
        <taxon>Gunneridae</taxon>
        <taxon>Pentapetalae</taxon>
        <taxon>asterids</taxon>
        <taxon>lamiids</taxon>
        <taxon>Solanales</taxon>
        <taxon>Solanaceae</taxon>
        <taxon>Solanoideae</taxon>
        <taxon>Datureae</taxon>
        <taxon>Datura</taxon>
    </lineage>
</organism>
<comment type="caution">
    <text evidence="2">The sequence shown here is derived from an EMBL/GenBank/DDBJ whole genome shotgun (WGS) entry which is preliminary data.</text>
</comment>
<evidence type="ECO:0000313" key="3">
    <source>
        <dbReference type="Proteomes" id="UP000823775"/>
    </source>
</evidence>
<sequence length="153" mass="17030">MRAEIHRTQYLAKIAIAANTPPTNNRRPPAYFPPSDIPNPESFPISFVATTFLTALGTSKNLLHVDSSHQAPPSLYLNQVPAAIYSHHTTPILPNSPLIIPNVTTIPSQTAPPVRTFHAQGVPESYPPPAGQSEIDPYEEVEEYWRNKKERDR</sequence>
<gene>
    <name evidence="2" type="ORF">HAX54_037992</name>
</gene>
<keyword evidence="3" id="KW-1185">Reference proteome</keyword>
<reference evidence="2 3" key="1">
    <citation type="journal article" date="2021" name="BMC Genomics">
        <title>Datura genome reveals duplications of psychoactive alkaloid biosynthetic genes and high mutation rate following tissue culture.</title>
        <authorList>
            <person name="Rajewski A."/>
            <person name="Carter-House D."/>
            <person name="Stajich J."/>
            <person name="Litt A."/>
        </authorList>
    </citation>
    <scope>NUCLEOTIDE SEQUENCE [LARGE SCALE GENOMIC DNA]</scope>
    <source>
        <strain evidence="2">AR-01</strain>
    </source>
</reference>
<feature type="region of interest" description="Disordered" evidence="1">
    <location>
        <begin position="118"/>
        <end position="153"/>
    </location>
</feature>
<protein>
    <submittedName>
        <fullName evidence="2">Uncharacterized protein</fullName>
    </submittedName>
</protein>
<proteinExistence type="predicted"/>
<accession>A0ABS8VKF3</accession>
<evidence type="ECO:0000256" key="1">
    <source>
        <dbReference type="SAM" id="MobiDB-lite"/>
    </source>
</evidence>
<dbReference type="EMBL" id="JACEIK010005156">
    <property type="protein sequence ID" value="MCE0480840.1"/>
    <property type="molecule type" value="Genomic_DNA"/>
</dbReference>
<name>A0ABS8VKF3_DATST</name>
<dbReference type="Proteomes" id="UP000823775">
    <property type="component" value="Unassembled WGS sequence"/>
</dbReference>